<gene>
    <name evidence="6" type="ORF">AB675_11141</name>
</gene>
<dbReference type="OrthoDB" id="432970at2759"/>
<accession>A0A0N0NIU6</accession>
<dbReference type="STRING" id="1664694.A0A0N0NIU6"/>
<dbReference type="RefSeq" id="XP_017995822.1">
    <property type="nucleotide sequence ID" value="XM_018139963.1"/>
</dbReference>
<keyword evidence="3" id="KW-0862">Zinc</keyword>
<feature type="domain" description="MYND-type" evidence="5">
    <location>
        <begin position="220"/>
        <end position="263"/>
    </location>
</feature>
<evidence type="ECO:0000313" key="6">
    <source>
        <dbReference type="EMBL" id="KPI35859.1"/>
    </source>
</evidence>
<evidence type="ECO:0000259" key="5">
    <source>
        <dbReference type="PROSITE" id="PS50865"/>
    </source>
</evidence>
<evidence type="ECO:0000313" key="7">
    <source>
        <dbReference type="Proteomes" id="UP000038010"/>
    </source>
</evidence>
<dbReference type="PROSITE" id="PS50865">
    <property type="entry name" value="ZF_MYND_2"/>
    <property type="match status" value="1"/>
</dbReference>
<dbReference type="AlphaFoldDB" id="A0A0N0NIU6"/>
<dbReference type="PROSITE" id="PS01360">
    <property type="entry name" value="ZF_MYND_1"/>
    <property type="match status" value="1"/>
</dbReference>
<dbReference type="SUPFAM" id="SSF144232">
    <property type="entry name" value="HIT/MYND zinc finger-like"/>
    <property type="match status" value="1"/>
</dbReference>
<keyword evidence="1" id="KW-0479">Metal-binding</keyword>
<dbReference type="Gene3D" id="6.10.140.2220">
    <property type="match status" value="1"/>
</dbReference>
<evidence type="ECO:0000256" key="4">
    <source>
        <dbReference type="PROSITE-ProRule" id="PRU00134"/>
    </source>
</evidence>
<protein>
    <recommendedName>
        <fullName evidence="5">MYND-type domain-containing protein</fullName>
    </recommendedName>
</protein>
<dbReference type="GeneID" id="28731843"/>
<organism evidence="6 7">
    <name type="scientific">Cyphellophora attinorum</name>
    <dbReference type="NCBI Taxonomy" id="1664694"/>
    <lineage>
        <taxon>Eukaryota</taxon>
        <taxon>Fungi</taxon>
        <taxon>Dikarya</taxon>
        <taxon>Ascomycota</taxon>
        <taxon>Pezizomycotina</taxon>
        <taxon>Eurotiomycetes</taxon>
        <taxon>Chaetothyriomycetidae</taxon>
        <taxon>Chaetothyriales</taxon>
        <taxon>Cyphellophoraceae</taxon>
        <taxon>Cyphellophora</taxon>
    </lineage>
</organism>
<evidence type="ECO:0000256" key="1">
    <source>
        <dbReference type="ARBA" id="ARBA00022723"/>
    </source>
</evidence>
<proteinExistence type="predicted"/>
<sequence length="293" mass="32514">MGAWGGGVFESVRSSSRSHRWLYGKRSGVYIWTSGEGGSLVTNSTSDNDDGEDLSVEQVRDHLNNGHFSRVFDKYKNSEQVDFDVTPGHGCCILTALAMLVGANISTEQREFVRSVYKKCGMHKDGIQQMGHAVENYINGQPYSLIEPDRVDHKIQFAFEKARANAGGGFLLANYTGPVYHEEGVPSYSMMSFGKQMSKKMRRDKGEPAYFPGAPVLRECNTCGKLPELVPSGLKFCGKCKKVLYCSVECQKEDWAPFHKKWCKAFAKMPEPPAVEDLSLDADGPAIRVGSRM</sequence>
<dbReference type="Pfam" id="PF01753">
    <property type="entry name" value="zf-MYND"/>
    <property type="match status" value="1"/>
</dbReference>
<evidence type="ECO:0000256" key="2">
    <source>
        <dbReference type="ARBA" id="ARBA00022771"/>
    </source>
</evidence>
<dbReference type="InterPro" id="IPR002893">
    <property type="entry name" value="Znf_MYND"/>
</dbReference>
<dbReference type="VEuPathDB" id="FungiDB:AB675_11141"/>
<dbReference type="EMBL" id="LFJN01000036">
    <property type="protein sequence ID" value="KPI35859.1"/>
    <property type="molecule type" value="Genomic_DNA"/>
</dbReference>
<dbReference type="GO" id="GO:0008270">
    <property type="term" value="F:zinc ion binding"/>
    <property type="evidence" value="ECO:0007669"/>
    <property type="project" value="UniProtKB-KW"/>
</dbReference>
<name>A0A0N0NIU6_9EURO</name>
<reference evidence="6 7" key="1">
    <citation type="submission" date="2015-06" db="EMBL/GenBank/DDBJ databases">
        <title>Draft genome of the ant-associated black yeast Phialophora attae CBS 131958.</title>
        <authorList>
            <person name="Moreno L.F."/>
            <person name="Stielow B.J."/>
            <person name="de Hoog S."/>
            <person name="Vicente V.A."/>
            <person name="Weiss V.A."/>
            <person name="de Vries M."/>
            <person name="Cruz L.M."/>
            <person name="Souza E.M."/>
        </authorList>
    </citation>
    <scope>NUCLEOTIDE SEQUENCE [LARGE SCALE GENOMIC DNA]</scope>
    <source>
        <strain evidence="6 7">CBS 131958</strain>
    </source>
</reference>
<evidence type="ECO:0000256" key="3">
    <source>
        <dbReference type="ARBA" id="ARBA00022833"/>
    </source>
</evidence>
<keyword evidence="7" id="KW-1185">Reference proteome</keyword>
<dbReference type="Proteomes" id="UP000038010">
    <property type="component" value="Unassembled WGS sequence"/>
</dbReference>
<keyword evidence="2 4" id="KW-0863">Zinc-finger</keyword>
<comment type="caution">
    <text evidence="6">The sequence shown here is derived from an EMBL/GenBank/DDBJ whole genome shotgun (WGS) entry which is preliminary data.</text>
</comment>